<protein>
    <submittedName>
        <fullName evidence="1">Uncharacterized protein</fullName>
    </submittedName>
</protein>
<name>A0A2P2QP92_RHIMU</name>
<organism evidence="1">
    <name type="scientific">Rhizophora mucronata</name>
    <name type="common">Asiatic mangrove</name>
    <dbReference type="NCBI Taxonomy" id="61149"/>
    <lineage>
        <taxon>Eukaryota</taxon>
        <taxon>Viridiplantae</taxon>
        <taxon>Streptophyta</taxon>
        <taxon>Embryophyta</taxon>
        <taxon>Tracheophyta</taxon>
        <taxon>Spermatophyta</taxon>
        <taxon>Magnoliopsida</taxon>
        <taxon>eudicotyledons</taxon>
        <taxon>Gunneridae</taxon>
        <taxon>Pentapetalae</taxon>
        <taxon>rosids</taxon>
        <taxon>fabids</taxon>
        <taxon>Malpighiales</taxon>
        <taxon>Rhizophoraceae</taxon>
        <taxon>Rhizophora</taxon>
    </lineage>
</organism>
<dbReference type="EMBL" id="GGEC01088356">
    <property type="protein sequence ID" value="MBX68840.1"/>
    <property type="molecule type" value="Transcribed_RNA"/>
</dbReference>
<sequence>MLSFSSSSPLQVSPEIYLTNDLSSWPSIYAVPPQN</sequence>
<reference evidence="1" key="1">
    <citation type="submission" date="2018-02" db="EMBL/GenBank/DDBJ databases">
        <title>Rhizophora mucronata_Transcriptome.</title>
        <authorList>
            <person name="Meera S.P."/>
            <person name="Sreeshan A."/>
            <person name="Augustine A."/>
        </authorList>
    </citation>
    <scope>NUCLEOTIDE SEQUENCE</scope>
    <source>
        <tissue evidence="1">Leaf</tissue>
    </source>
</reference>
<accession>A0A2P2QP92</accession>
<dbReference type="AlphaFoldDB" id="A0A2P2QP92"/>
<proteinExistence type="predicted"/>
<evidence type="ECO:0000313" key="1">
    <source>
        <dbReference type="EMBL" id="MBX68840.1"/>
    </source>
</evidence>